<dbReference type="Proteomes" id="UP001374584">
    <property type="component" value="Unassembled WGS sequence"/>
</dbReference>
<reference evidence="2 3" key="1">
    <citation type="submission" date="2024-01" db="EMBL/GenBank/DDBJ databases">
        <title>The genomes of 5 underutilized Papilionoideae crops provide insights into root nodulation and disease resistanc.</title>
        <authorList>
            <person name="Jiang F."/>
        </authorList>
    </citation>
    <scope>NUCLEOTIDE SEQUENCE [LARGE SCALE GENOMIC DNA]</scope>
    <source>
        <strain evidence="2">JINMINGXINNONG_FW02</strain>
        <tissue evidence="2">Leaves</tissue>
    </source>
</reference>
<gene>
    <name evidence="2" type="ORF">VNO80_25300</name>
</gene>
<evidence type="ECO:0000313" key="2">
    <source>
        <dbReference type="EMBL" id="KAK7342351.1"/>
    </source>
</evidence>
<sequence>MTPVTQVQLKTVVEFNTSRKHKKQDCLNHQSHSSNRSPKRGRHGASLVHLPDGLFGSSLKLSECLSFSLSTFKKELFQNSSPKDLSNIVLELVAQTLLVCKRLGNEATKGVPTFEFEHLNKELADSTQTLEVTLNANTSLTEKMKEMSHVHSKCGLIKQSLDTKIEELTTEQSRLLNEMESIH</sequence>
<comment type="caution">
    <text evidence="2">The sequence shown here is derived from an EMBL/GenBank/DDBJ whole genome shotgun (WGS) entry which is preliminary data.</text>
</comment>
<dbReference type="EMBL" id="JAYMYR010000009">
    <property type="protein sequence ID" value="KAK7342351.1"/>
    <property type="molecule type" value="Genomic_DNA"/>
</dbReference>
<accession>A0AAN9QQ05</accession>
<protein>
    <submittedName>
        <fullName evidence="2">Uncharacterized protein</fullName>
    </submittedName>
</protein>
<name>A0AAN9QQ05_PHACN</name>
<organism evidence="2 3">
    <name type="scientific">Phaseolus coccineus</name>
    <name type="common">Scarlet runner bean</name>
    <name type="synonym">Phaseolus multiflorus</name>
    <dbReference type="NCBI Taxonomy" id="3886"/>
    <lineage>
        <taxon>Eukaryota</taxon>
        <taxon>Viridiplantae</taxon>
        <taxon>Streptophyta</taxon>
        <taxon>Embryophyta</taxon>
        <taxon>Tracheophyta</taxon>
        <taxon>Spermatophyta</taxon>
        <taxon>Magnoliopsida</taxon>
        <taxon>eudicotyledons</taxon>
        <taxon>Gunneridae</taxon>
        <taxon>Pentapetalae</taxon>
        <taxon>rosids</taxon>
        <taxon>fabids</taxon>
        <taxon>Fabales</taxon>
        <taxon>Fabaceae</taxon>
        <taxon>Papilionoideae</taxon>
        <taxon>50 kb inversion clade</taxon>
        <taxon>NPAAA clade</taxon>
        <taxon>indigoferoid/millettioid clade</taxon>
        <taxon>Phaseoleae</taxon>
        <taxon>Phaseolus</taxon>
    </lineage>
</organism>
<feature type="region of interest" description="Disordered" evidence="1">
    <location>
        <begin position="20"/>
        <end position="45"/>
    </location>
</feature>
<evidence type="ECO:0000256" key="1">
    <source>
        <dbReference type="SAM" id="MobiDB-lite"/>
    </source>
</evidence>
<evidence type="ECO:0000313" key="3">
    <source>
        <dbReference type="Proteomes" id="UP001374584"/>
    </source>
</evidence>
<keyword evidence="3" id="KW-1185">Reference proteome</keyword>
<feature type="compositionally biased region" description="Polar residues" evidence="1">
    <location>
        <begin position="27"/>
        <end position="36"/>
    </location>
</feature>
<dbReference type="AlphaFoldDB" id="A0AAN9QQ05"/>
<proteinExistence type="predicted"/>